<evidence type="ECO:0000256" key="1">
    <source>
        <dbReference type="SAM" id="MobiDB-lite"/>
    </source>
</evidence>
<evidence type="ECO:0000313" key="3">
    <source>
        <dbReference type="Proteomes" id="UP001433268"/>
    </source>
</evidence>
<dbReference type="EMBL" id="JAQQWN010000004">
    <property type="protein sequence ID" value="KAK8087636.1"/>
    <property type="molecule type" value="Genomic_DNA"/>
</dbReference>
<gene>
    <name evidence="2" type="ORF">PG997_002597</name>
</gene>
<proteinExistence type="predicted"/>
<name>A0ABR1WWU0_9PEZI</name>
<accession>A0ABR1WWU0</accession>
<dbReference type="GeneID" id="92039972"/>
<feature type="compositionally biased region" description="Basic and acidic residues" evidence="1">
    <location>
        <begin position="61"/>
        <end position="71"/>
    </location>
</feature>
<organism evidence="2 3">
    <name type="scientific">Apiospora hydei</name>
    <dbReference type="NCBI Taxonomy" id="1337664"/>
    <lineage>
        <taxon>Eukaryota</taxon>
        <taxon>Fungi</taxon>
        <taxon>Dikarya</taxon>
        <taxon>Ascomycota</taxon>
        <taxon>Pezizomycotina</taxon>
        <taxon>Sordariomycetes</taxon>
        <taxon>Xylariomycetidae</taxon>
        <taxon>Amphisphaeriales</taxon>
        <taxon>Apiosporaceae</taxon>
        <taxon>Apiospora</taxon>
    </lineage>
</organism>
<reference evidence="2 3" key="1">
    <citation type="submission" date="2023-01" db="EMBL/GenBank/DDBJ databases">
        <title>Analysis of 21 Apiospora genomes using comparative genomics revels a genus with tremendous synthesis potential of carbohydrate active enzymes and secondary metabolites.</title>
        <authorList>
            <person name="Sorensen T."/>
        </authorList>
    </citation>
    <scope>NUCLEOTIDE SEQUENCE [LARGE SCALE GENOMIC DNA]</scope>
    <source>
        <strain evidence="2 3">CBS 114990</strain>
    </source>
</reference>
<dbReference type="Proteomes" id="UP001433268">
    <property type="component" value="Unassembled WGS sequence"/>
</dbReference>
<keyword evidence="3" id="KW-1185">Reference proteome</keyword>
<comment type="caution">
    <text evidence="2">The sequence shown here is derived from an EMBL/GenBank/DDBJ whole genome shotgun (WGS) entry which is preliminary data.</text>
</comment>
<protein>
    <submittedName>
        <fullName evidence="2">Uncharacterized protein</fullName>
    </submittedName>
</protein>
<sequence>MGTDGTGSGSATWMRKVESAGLEFAKPPRDKHEKPPSDCAIAGCQATRVPRPLQKQSGKMEANRRYDVSSTERDDFPAAYREYDALC</sequence>
<evidence type="ECO:0000313" key="2">
    <source>
        <dbReference type="EMBL" id="KAK8087636.1"/>
    </source>
</evidence>
<dbReference type="RefSeq" id="XP_066670530.1">
    <property type="nucleotide sequence ID" value="XM_066806912.1"/>
</dbReference>
<feature type="region of interest" description="Disordered" evidence="1">
    <location>
        <begin position="50"/>
        <end position="71"/>
    </location>
</feature>